<dbReference type="Pfam" id="PF01977">
    <property type="entry name" value="UbiD"/>
    <property type="match status" value="1"/>
</dbReference>
<dbReference type="PANTHER" id="PTHR30108">
    <property type="entry name" value="3-OCTAPRENYL-4-HYDROXYBENZOATE CARBOXY-LYASE-RELATED"/>
    <property type="match status" value="1"/>
</dbReference>
<dbReference type="SUPFAM" id="SSF143968">
    <property type="entry name" value="UbiD C-terminal domain-like"/>
    <property type="match status" value="1"/>
</dbReference>
<dbReference type="Gene3D" id="3.40.1670.10">
    <property type="entry name" value="UbiD C-terminal domain-like"/>
    <property type="match status" value="1"/>
</dbReference>
<feature type="domain" description="3-octaprenyl-4-hydroxybenzoate carboxy-lyase-like Rift-related" evidence="1">
    <location>
        <begin position="8"/>
        <end position="188"/>
    </location>
</feature>
<gene>
    <name evidence="3" type="ORF">HYY65_11555</name>
</gene>
<dbReference type="InterPro" id="IPR049381">
    <property type="entry name" value="UbiD-like_C"/>
</dbReference>
<protein>
    <submittedName>
        <fullName evidence="3">UbiD family decarboxylase</fullName>
    </submittedName>
</protein>
<evidence type="ECO:0000313" key="4">
    <source>
        <dbReference type="Proteomes" id="UP000741360"/>
    </source>
</evidence>
<dbReference type="InterPro" id="IPR002830">
    <property type="entry name" value="UbiD"/>
</dbReference>
<feature type="domain" description="3-octaprenyl-4-hydroxybenzoate carboxy-lyase-like C-terminal" evidence="2">
    <location>
        <begin position="211"/>
        <end position="328"/>
    </location>
</feature>
<accession>A0A932GQT6</accession>
<evidence type="ECO:0000259" key="2">
    <source>
        <dbReference type="Pfam" id="PF20696"/>
    </source>
</evidence>
<dbReference type="SUPFAM" id="SSF50475">
    <property type="entry name" value="FMN-binding split barrel"/>
    <property type="match status" value="1"/>
</dbReference>
<evidence type="ECO:0000313" key="3">
    <source>
        <dbReference type="EMBL" id="MBI3015666.1"/>
    </source>
</evidence>
<dbReference type="InterPro" id="IPR048304">
    <property type="entry name" value="UbiD_Rift_dom"/>
</dbReference>
<name>A0A932GQT6_UNCTE</name>
<dbReference type="PANTHER" id="PTHR30108:SF17">
    <property type="entry name" value="FERULIC ACID DECARBOXYLASE 1"/>
    <property type="match status" value="1"/>
</dbReference>
<dbReference type="Pfam" id="PF20696">
    <property type="entry name" value="UbiD_C"/>
    <property type="match status" value="1"/>
</dbReference>
<dbReference type="GO" id="GO:0016831">
    <property type="term" value="F:carboxy-lyase activity"/>
    <property type="evidence" value="ECO:0007669"/>
    <property type="project" value="InterPro"/>
</dbReference>
<sequence>MHLVPGFPNLLKFPVPQWGEMDGGRYIGTGSMVIIKDPESEWVNAGVYRSMVHDERTLGIFIAAGHHGQVLAQRYWSRGEPCPIALTFGQEPAIWLAASMGAAVGRGEFDLAGWIREEPVDLVRLPISGLPVPATTEIAVEGFMPPPAEKCRMEGPFPEWPGYLASSSRPEPVVEVEAVYHCPDPILTGWRNVRPYLEGKGFPFVGATIWDHLEVCGITDVQGVWAYCNTLFVVISLRQQYAAHARQALVAAAGARGQSSVMRYFVTVDDDINICDMNEVMWALTTRVDPNTDIEILRDTWTTEIDPIVHPDRRRQGDLTASKVLINACRPYTWRDRFPPANGVNRDLMERILEKWAGEIEPVREPRGFKSAESEGEGG</sequence>
<proteinExistence type="predicted"/>
<dbReference type="EMBL" id="JACPSX010000219">
    <property type="protein sequence ID" value="MBI3015666.1"/>
    <property type="molecule type" value="Genomic_DNA"/>
</dbReference>
<dbReference type="GO" id="GO:0005737">
    <property type="term" value="C:cytoplasm"/>
    <property type="evidence" value="ECO:0007669"/>
    <property type="project" value="TreeGrafter"/>
</dbReference>
<reference evidence="3" key="1">
    <citation type="submission" date="2020-07" db="EMBL/GenBank/DDBJ databases">
        <title>Huge and variable diversity of episymbiotic CPR bacteria and DPANN archaea in groundwater ecosystems.</title>
        <authorList>
            <person name="He C.Y."/>
            <person name="Keren R."/>
            <person name="Whittaker M."/>
            <person name="Farag I.F."/>
            <person name="Doudna J."/>
            <person name="Cate J.H.D."/>
            <person name="Banfield J.F."/>
        </authorList>
    </citation>
    <scope>NUCLEOTIDE SEQUENCE</scope>
    <source>
        <strain evidence="3">NC_groundwater_717_Ag_S-0.2um_59_8</strain>
    </source>
</reference>
<organism evidence="3 4">
    <name type="scientific">Tectimicrobiota bacterium</name>
    <dbReference type="NCBI Taxonomy" id="2528274"/>
    <lineage>
        <taxon>Bacteria</taxon>
        <taxon>Pseudomonadati</taxon>
        <taxon>Nitrospinota/Tectimicrobiota group</taxon>
        <taxon>Candidatus Tectimicrobiota</taxon>
    </lineage>
</organism>
<dbReference type="Proteomes" id="UP000741360">
    <property type="component" value="Unassembled WGS sequence"/>
</dbReference>
<evidence type="ECO:0000259" key="1">
    <source>
        <dbReference type="Pfam" id="PF01977"/>
    </source>
</evidence>
<dbReference type="AlphaFoldDB" id="A0A932GQT6"/>
<comment type="caution">
    <text evidence="3">The sequence shown here is derived from an EMBL/GenBank/DDBJ whole genome shotgun (WGS) entry which is preliminary data.</text>
</comment>